<dbReference type="AlphaFoldDB" id="A0A5B0MN48"/>
<evidence type="ECO:0000259" key="2">
    <source>
        <dbReference type="Pfam" id="PF20231"/>
    </source>
</evidence>
<comment type="caution">
    <text evidence="3">The sequence shown here is derived from an EMBL/GenBank/DDBJ whole genome shotgun (WGS) entry which is preliminary data.</text>
</comment>
<feature type="domain" description="DUF6589" evidence="2">
    <location>
        <begin position="294"/>
        <end position="467"/>
    </location>
</feature>
<evidence type="ECO:0000313" key="4">
    <source>
        <dbReference type="Proteomes" id="UP000324748"/>
    </source>
</evidence>
<organism evidence="3 4">
    <name type="scientific">Puccinia graminis f. sp. tritici</name>
    <dbReference type="NCBI Taxonomy" id="56615"/>
    <lineage>
        <taxon>Eukaryota</taxon>
        <taxon>Fungi</taxon>
        <taxon>Dikarya</taxon>
        <taxon>Basidiomycota</taxon>
        <taxon>Pucciniomycotina</taxon>
        <taxon>Pucciniomycetes</taxon>
        <taxon>Pucciniales</taxon>
        <taxon>Pucciniaceae</taxon>
        <taxon>Puccinia</taxon>
    </lineage>
</organism>
<feature type="region of interest" description="Disordered" evidence="1">
    <location>
        <begin position="460"/>
        <end position="486"/>
    </location>
</feature>
<keyword evidence="4" id="KW-1185">Reference proteome</keyword>
<name>A0A5B0MN48_PUCGR</name>
<sequence>MDKSAPLVNKVIYICDLLQSLGMTPKAFITGFLELNNSDLKLRRGYWGICRGWPSTFALVDAIRAELLRSPEGALQWSNYIQDQIQKTHHRLTLTGKEMPFLYQIVLGMLCSATDVNLGDQEELVPQVDKGELAPLEALEEELMEREGFRYARGDNSATTRRGRYERLENSIRFLACGMSERVNEYFHHLGLTSSRRTAIACLKTLSIYAQGQITRVMDLNVSSAFGPFICINNLDMEERVHMVSVGHRSMMFHGTWGYIHTPPKSLLDSLDLSEINLESYHRALQTVRTMSIDPRDFFADRATEDHYVQVWKSQLAKVMMKYIAVPSNKKDAYACHPPALEVLTAKSPDFHMLKLMLESDNSAEGIGQVMASVQRQTGLSPEEFVGRLQPMEGDLGTCQNFNSMRALRSPNGRAQENMNSITFQLGASHILWNIGQTIFTTHFGNTNDAEDMGAWRTLNALGTPPEQSPPEEGLHRDDTASGEGA</sequence>
<gene>
    <name evidence="3" type="ORF">PGT21_007963</name>
</gene>
<evidence type="ECO:0000313" key="3">
    <source>
        <dbReference type="EMBL" id="KAA1077446.1"/>
    </source>
</evidence>
<protein>
    <recommendedName>
        <fullName evidence="2">DUF6589 domain-containing protein</fullName>
    </recommendedName>
</protein>
<dbReference type="OrthoDB" id="2498138at2759"/>
<dbReference type="EMBL" id="VSWC01000144">
    <property type="protein sequence ID" value="KAA1077446.1"/>
    <property type="molecule type" value="Genomic_DNA"/>
</dbReference>
<dbReference type="Proteomes" id="UP000324748">
    <property type="component" value="Unassembled WGS sequence"/>
</dbReference>
<reference evidence="3 4" key="1">
    <citation type="submission" date="2019-05" db="EMBL/GenBank/DDBJ databases">
        <title>Emergence of the Ug99 lineage of the wheat stem rust pathogen through somatic hybridization.</title>
        <authorList>
            <person name="Li F."/>
            <person name="Upadhyaya N.M."/>
            <person name="Sperschneider J."/>
            <person name="Matny O."/>
            <person name="Nguyen-Phuc H."/>
            <person name="Mago R."/>
            <person name="Raley C."/>
            <person name="Miller M.E."/>
            <person name="Silverstein K.A.T."/>
            <person name="Henningsen E."/>
            <person name="Hirsch C.D."/>
            <person name="Visser B."/>
            <person name="Pretorius Z.A."/>
            <person name="Steffenson B.J."/>
            <person name="Schwessinger B."/>
            <person name="Dodds P.N."/>
            <person name="Figueroa M."/>
        </authorList>
    </citation>
    <scope>NUCLEOTIDE SEQUENCE [LARGE SCALE GENOMIC DNA]</scope>
    <source>
        <strain evidence="3">21-0</strain>
    </source>
</reference>
<dbReference type="Pfam" id="PF20231">
    <property type="entry name" value="DUF6589"/>
    <property type="match status" value="1"/>
</dbReference>
<dbReference type="InterPro" id="IPR046496">
    <property type="entry name" value="DUF6589"/>
</dbReference>
<proteinExistence type="predicted"/>
<accession>A0A5B0MN48</accession>
<evidence type="ECO:0000256" key="1">
    <source>
        <dbReference type="SAM" id="MobiDB-lite"/>
    </source>
</evidence>